<evidence type="ECO:0000259" key="4">
    <source>
        <dbReference type="Pfam" id="PF23357"/>
    </source>
</evidence>
<evidence type="ECO:0000313" key="5">
    <source>
        <dbReference type="EMBL" id="ACN16338.1"/>
    </source>
</evidence>
<feature type="transmembrane region" description="Helical" evidence="2">
    <location>
        <begin position="7"/>
        <end position="30"/>
    </location>
</feature>
<dbReference type="InterPro" id="IPR055396">
    <property type="entry name" value="DUF7088"/>
</dbReference>
<keyword evidence="2" id="KW-0812">Transmembrane</keyword>
<dbReference type="EMBL" id="CP001087">
    <property type="protein sequence ID" value="ACN16338.1"/>
    <property type="molecule type" value="Genomic_DNA"/>
</dbReference>
<dbReference type="OrthoDB" id="9794512at2"/>
<dbReference type="STRING" id="177437.HRM2_32590"/>
<accession>C0QLN4</accession>
<proteinExistence type="predicted"/>
<dbReference type="Pfam" id="PF23357">
    <property type="entry name" value="DUF7088"/>
    <property type="match status" value="1"/>
</dbReference>
<dbReference type="RefSeq" id="WP_015905100.1">
    <property type="nucleotide sequence ID" value="NC_012108.1"/>
</dbReference>
<keyword evidence="2" id="KW-1133">Transmembrane helix</keyword>
<reference evidence="5 6" key="1">
    <citation type="journal article" date="2009" name="Environ. Microbiol.">
        <title>Genome sequence of Desulfobacterium autotrophicum HRM2, a marine sulfate reducer oxidizing organic carbon completely to carbon dioxide.</title>
        <authorList>
            <person name="Strittmatter A.W."/>
            <person name="Liesegang H."/>
            <person name="Rabus R."/>
            <person name="Decker I."/>
            <person name="Amann J."/>
            <person name="Andres S."/>
            <person name="Henne A."/>
            <person name="Fricke W.F."/>
            <person name="Martinez-Arias R."/>
            <person name="Bartels D."/>
            <person name="Goesmann A."/>
            <person name="Krause L."/>
            <person name="Puehler A."/>
            <person name="Klenk H.P."/>
            <person name="Richter M."/>
            <person name="Schuler M."/>
            <person name="Gloeckner F.O."/>
            <person name="Meyerdierks A."/>
            <person name="Gottschalk G."/>
            <person name="Amann R."/>
        </authorList>
    </citation>
    <scope>NUCLEOTIDE SEQUENCE [LARGE SCALE GENOMIC DNA]</scope>
    <source>
        <strain evidence="6">ATCC 43914 / DSM 3382 / HRM2</strain>
    </source>
</reference>
<keyword evidence="6" id="KW-1185">Reference proteome</keyword>
<dbReference type="KEGG" id="dat:HRM2_32590"/>
<gene>
    <name evidence="5" type="ordered locus">HRM2_32590</name>
</gene>
<feature type="transmembrane region" description="Helical" evidence="2">
    <location>
        <begin position="705"/>
        <end position="723"/>
    </location>
</feature>
<dbReference type="Proteomes" id="UP000000442">
    <property type="component" value="Chromosome"/>
</dbReference>
<name>C0QLN4_DESAH</name>
<evidence type="ECO:0000256" key="2">
    <source>
        <dbReference type="SAM" id="Phobius"/>
    </source>
</evidence>
<evidence type="ECO:0000256" key="1">
    <source>
        <dbReference type="SAM" id="MobiDB-lite"/>
    </source>
</evidence>
<dbReference type="InterPro" id="IPR019196">
    <property type="entry name" value="ABC_transp_unknown"/>
</dbReference>
<sequence>MKNQKQIYFKFMIYVIVIVLVNLVSTTLFFRADLTRDRVYSLSTASRTVVSTLSEPLTIKIFFSKNLPVPYNNTERYLHDLMEEYASHGGKFFNYTFNDVTPQEAGLTDEADRNRRLAEDYGISPVQIRIIENDEVKFQQAYMGLVIIHGDMIEKVPAITATDGLEYKLTTAIQKLNNKVSTLLSLKEKVRLRMYLSSSLFAVAPFMGLDSLSSLPEQITKVVQELNTKNLGVMDFKYVDPTKENNLDDIAKRYNLMTLKWPDLESKNVHAGTGGAGLIMEYGEKRAEIPLISSVNLPIIGTTYQMTDPTMLADLLSDTMEQMIGINQAIGYLGDHGTLPLSMPGMGMMGQQQQTTMNAFNNLVSQRYTIKEISLADEEIPEGLNTLIIARPTEEFTDFELFQIDQALMKGTNLAIFPEAFNETMPGQSAGFMGGGPVYVPIDTGLSRLLEHYGVKLSSSYVMDEACYKQMLPQNRGGGEQNIYFAPMIDGANIDNTPDYMNNIKGLVTMKISPLTVDAEKLKKSGIKATTLFSSSDKAWEMKNNINLNPMFISPPKDGEKRSFDLACMLEGDFSSYFAGQEIPQKTLPENEVAEGDLMDSGSDKAQANDADQGVKTSPDLSKIQASNTLVEGRKAGKIFVMACSSMLEDNMLDSEGRSTNATFVLNVIDHLNGQDDIAVMRSKNQTLNPLDPTLPVMRNVIKTVNIAGLPILVILFGFSVWMRRRSRKQRIKNLFSTDQKES</sequence>
<dbReference type="HOGENOM" id="CLU_399506_0_0_7"/>
<evidence type="ECO:0000259" key="3">
    <source>
        <dbReference type="Pfam" id="PF09822"/>
    </source>
</evidence>
<organism evidence="5 6">
    <name type="scientific">Desulforapulum autotrophicum (strain ATCC 43914 / DSM 3382 / VKM B-1955 / HRM2)</name>
    <name type="common">Desulfobacterium autotrophicum</name>
    <dbReference type="NCBI Taxonomy" id="177437"/>
    <lineage>
        <taxon>Bacteria</taxon>
        <taxon>Pseudomonadati</taxon>
        <taxon>Thermodesulfobacteriota</taxon>
        <taxon>Desulfobacteria</taxon>
        <taxon>Desulfobacterales</taxon>
        <taxon>Desulfobacteraceae</taxon>
        <taxon>Desulforapulum</taxon>
    </lineage>
</organism>
<dbReference type="Pfam" id="PF09822">
    <property type="entry name" value="ABC_transp_aux"/>
    <property type="match status" value="1"/>
</dbReference>
<feature type="region of interest" description="Disordered" evidence="1">
    <location>
        <begin position="595"/>
        <end position="619"/>
    </location>
</feature>
<keyword evidence="2" id="KW-0472">Membrane</keyword>
<protein>
    <submittedName>
        <fullName evidence="5">Predicted ABC-type transport system, membrane protein</fullName>
    </submittedName>
</protein>
<evidence type="ECO:0000313" key="6">
    <source>
        <dbReference type="Proteomes" id="UP000000442"/>
    </source>
</evidence>
<feature type="domain" description="DUF7088" evidence="4">
    <location>
        <begin position="37"/>
        <end position="147"/>
    </location>
</feature>
<dbReference type="eggNOG" id="COG3225">
    <property type="taxonomic scope" value="Bacteria"/>
</dbReference>
<feature type="domain" description="ABC-type uncharacterised transport system" evidence="3">
    <location>
        <begin position="329"/>
        <end position="652"/>
    </location>
</feature>
<dbReference type="AlphaFoldDB" id="C0QLN4"/>